<protein>
    <submittedName>
        <fullName evidence="3">ComF family protein</fullName>
    </submittedName>
</protein>
<dbReference type="OrthoDB" id="9779910at2"/>
<dbReference type="CDD" id="cd06223">
    <property type="entry name" value="PRTases_typeI"/>
    <property type="match status" value="1"/>
</dbReference>
<reference evidence="3 4" key="1">
    <citation type="submission" date="2016-11" db="EMBL/GenBank/DDBJ databases">
        <authorList>
            <person name="Varghese N."/>
            <person name="Submissions S."/>
        </authorList>
    </citation>
    <scope>NUCLEOTIDE SEQUENCE [LARGE SCALE GENOMIC DNA]</scope>
    <source>
        <strain evidence="3 4">DSM 19027</strain>
    </source>
</reference>
<dbReference type="Proteomes" id="UP000324781">
    <property type="component" value="Unassembled WGS sequence"/>
</dbReference>
<dbReference type="EMBL" id="FQZP01000011">
    <property type="protein sequence ID" value="SHI82109.1"/>
    <property type="molecule type" value="Genomic_DNA"/>
</dbReference>
<sequence length="229" mass="25422">MPRTGLLDGPGFWERLLRLLYPEKCVFCGTILPETAKISTCKVCHATLPRYGRGFERAPHIPWVNGLFAAFVYEDMVEQAIHAMKFFGRPRTAHTLAFLMWEEMGRHPMTPDCDLIVPVPMHRRKQLSRGYNQSGIIGQALGEMLDIPVEHALIKTRHTKPQSLSTREERLTNLEDAFRVADPTVVAGRSILLVDDVATTGATLGACARALREAGASWIFAAVIAIAGK</sequence>
<dbReference type="Pfam" id="PF00156">
    <property type="entry name" value="Pribosyltran"/>
    <property type="match status" value="1"/>
</dbReference>
<gene>
    <name evidence="3" type="ORF">SAMN05444373_101126</name>
</gene>
<dbReference type="InterPro" id="IPR000836">
    <property type="entry name" value="PRTase_dom"/>
</dbReference>
<proteinExistence type="inferred from homology"/>
<dbReference type="SUPFAM" id="SSF53271">
    <property type="entry name" value="PRTase-like"/>
    <property type="match status" value="1"/>
</dbReference>
<dbReference type="InterPro" id="IPR051910">
    <property type="entry name" value="ComF/GntX_DNA_util-trans"/>
</dbReference>
<organism evidence="3 4">
    <name type="scientific">Thermoclostridium caenicola</name>
    <dbReference type="NCBI Taxonomy" id="659425"/>
    <lineage>
        <taxon>Bacteria</taxon>
        <taxon>Bacillati</taxon>
        <taxon>Bacillota</taxon>
        <taxon>Clostridia</taxon>
        <taxon>Eubacteriales</taxon>
        <taxon>Oscillospiraceae</taxon>
        <taxon>Thermoclostridium</taxon>
    </lineage>
</organism>
<dbReference type="RefSeq" id="WP_149678236.1">
    <property type="nucleotide sequence ID" value="NZ_FQZP01000011.1"/>
</dbReference>
<evidence type="ECO:0000259" key="2">
    <source>
        <dbReference type="Pfam" id="PF00156"/>
    </source>
</evidence>
<accession>A0A1M6E9R4</accession>
<feature type="domain" description="Phosphoribosyltransferase" evidence="2">
    <location>
        <begin position="145"/>
        <end position="224"/>
    </location>
</feature>
<evidence type="ECO:0000313" key="4">
    <source>
        <dbReference type="Proteomes" id="UP000324781"/>
    </source>
</evidence>
<dbReference type="PANTHER" id="PTHR47505:SF1">
    <property type="entry name" value="DNA UTILIZATION PROTEIN YHGH"/>
    <property type="match status" value="1"/>
</dbReference>
<evidence type="ECO:0000313" key="3">
    <source>
        <dbReference type="EMBL" id="SHI82109.1"/>
    </source>
</evidence>
<comment type="similarity">
    <text evidence="1">Belongs to the ComF/GntX family.</text>
</comment>
<dbReference type="InterPro" id="IPR029057">
    <property type="entry name" value="PRTase-like"/>
</dbReference>
<dbReference type="Gene3D" id="3.40.50.2020">
    <property type="match status" value="1"/>
</dbReference>
<evidence type="ECO:0000256" key="1">
    <source>
        <dbReference type="ARBA" id="ARBA00008007"/>
    </source>
</evidence>
<keyword evidence="4" id="KW-1185">Reference proteome</keyword>
<dbReference type="PANTHER" id="PTHR47505">
    <property type="entry name" value="DNA UTILIZATION PROTEIN YHGH"/>
    <property type="match status" value="1"/>
</dbReference>
<name>A0A1M6E9R4_9FIRM</name>
<dbReference type="AlphaFoldDB" id="A0A1M6E9R4"/>